<gene>
    <name evidence="6" type="ORF">ACHAWO_012470</name>
</gene>
<evidence type="ECO:0000313" key="6">
    <source>
        <dbReference type="EMBL" id="KAL3785551.1"/>
    </source>
</evidence>
<dbReference type="InterPro" id="IPR019193">
    <property type="entry name" value="UBQ-conj_enz_E2-bd_prot"/>
</dbReference>
<evidence type="ECO:0000256" key="2">
    <source>
        <dbReference type="ARBA" id="ARBA00022771"/>
    </source>
</evidence>
<organism evidence="6 7">
    <name type="scientific">Cyclotella atomus</name>
    <dbReference type="NCBI Taxonomy" id="382360"/>
    <lineage>
        <taxon>Eukaryota</taxon>
        <taxon>Sar</taxon>
        <taxon>Stramenopiles</taxon>
        <taxon>Ochrophyta</taxon>
        <taxon>Bacillariophyta</taxon>
        <taxon>Coscinodiscophyceae</taxon>
        <taxon>Thalassiosirophycidae</taxon>
        <taxon>Stephanodiscales</taxon>
        <taxon>Stephanodiscaceae</taxon>
        <taxon>Cyclotella</taxon>
    </lineage>
</organism>
<dbReference type="PROSITE" id="PS50865">
    <property type="entry name" value="ZF_MYND_2"/>
    <property type="match status" value="1"/>
</dbReference>
<dbReference type="PANTHER" id="PTHR31531:SF2">
    <property type="entry name" value="E3 UBIQUITIN-PROTEIN LIGASE E3D"/>
    <property type="match status" value="1"/>
</dbReference>
<proteinExistence type="predicted"/>
<evidence type="ECO:0000256" key="4">
    <source>
        <dbReference type="PROSITE-ProRule" id="PRU00134"/>
    </source>
</evidence>
<protein>
    <recommendedName>
        <fullName evidence="5">MYND-type domain-containing protein</fullName>
    </recommendedName>
</protein>
<sequence length="666" mass="73373">MSDQTALRTCHHCSKPSPSLLRCTQCKSAYYCNRTCQSAAWDPADGTGHRLVCRRLRKRAATAAASSSTDVNGAAVANEAWRDLTNHVQSMNCDEAYRQMCLVQDEIQRLQSCVEFENQTKVVMDSSSIVSDEAPCPAEDEKYVHEVETCHNPDTEICNEVSVVPNEQPASVHRSKPEHFISGSWLRQGGASSIEFLPNVKSYLITLTGNASSCLERDSLNLDVSLVANEDTSSDVSLYNAKLYGSNVDNPILSLKIPADKSVRNGEPLPQYNISLDKNSISIRIQFHNPTPGESAVIDELLGMDTSAFSSTTSDAKSLNHLCCRTCLNMIIRKDDTNQSVIRSVLPLPSGYWNEITDYLICYEGQPTVEFNSSSTSAIQNTALEDDAILILHELDLEKEAGICELNVKGYGEYSSKSVESTFVESGSQPWKDKSTRTDSDVKTIACAICCSTLGFVSNHDTNTYRLYKHLLSCALPNTNSNIFARNTCGSFLAREMIRYAESEAIYTFIVETESHSTLSRCILLRMLSWDSIMGTVDSSAHQIQYQKVLKVIFEETTIKSSSMTSDNPMDLRWGGLDLCCPPIQSNSGITMTAMMTNTNAQTKATSVTISLSPGEWHELKHSLVVRSQHFSDAVRDAAVMTKLGVLPGKGLEDRAAMLSFLSIVT</sequence>
<evidence type="ECO:0000259" key="5">
    <source>
        <dbReference type="PROSITE" id="PS50865"/>
    </source>
</evidence>
<comment type="caution">
    <text evidence="6">The sequence shown here is derived from an EMBL/GenBank/DDBJ whole genome shotgun (WGS) entry which is preliminary data.</text>
</comment>
<dbReference type="Pfam" id="PF09814">
    <property type="entry name" value="HECT_2"/>
    <property type="match status" value="1"/>
</dbReference>
<evidence type="ECO:0000313" key="7">
    <source>
        <dbReference type="Proteomes" id="UP001530400"/>
    </source>
</evidence>
<keyword evidence="3" id="KW-0862">Zinc</keyword>
<reference evidence="6 7" key="1">
    <citation type="submission" date="2024-10" db="EMBL/GenBank/DDBJ databases">
        <title>Updated reference genomes for cyclostephanoid diatoms.</title>
        <authorList>
            <person name="Roberts W.R."/>
            <person name="Alverson A.J."/>
        </authorList>
    </citation>
    <scope>NUCLEOTIDE SEQUENCE [LARGE SCALE GENOMIC DNA]</scope>
    <source>
        <strain evidence="6 7">AJA010-31</strain>
    </source>
</reference>
<dbReference type="PANTHER" id="PTHR31531">
    <property type="entry name" value="E3 UBIQUITIN-PROTEIN LIGASE E3D FAMILY MEMBER"/>
    <property type="match status" value="1"/>
</dbReference>
<dbReference type="Pfam" id="PF01753">
    <property type="entry name" value="zf-MYND"/>
    <property type="match status" value="1"/>
</dbReference>
<dbReference type="EMBL" id="JALLPJ020000687">
    <property type="protein sequence ID" value="KAL3785551.1"/>
    <property type="molecule type" value="Genomic_DNA"/>
</dbReference>
<keyword evidence="2 4" id="KW-0863">Zinc-finger</keyword>
<evidence type="ECO:0000256" key="1">
    <source>
        <dbReference type="ARBA" id="ARBA00022723"/>
    </source>
</evidence>
<dbReference type="SUPFAM" id="SSF144232">
    <property type="entry name" value="HIT/MYND zinc finger-like"/>
    <property type="match status" value="1"/>
</dbReference>
<keyword evidence="1" id="KW-0479">Metal-binding</keyword>
<dbReference type="AlphaFoldDB" id="A0ABD3PE41"/>
<keyword evidence="7" id="KW-1185">Reference proteome</keyword>
<dbReference type="Proteomes" id="UP001530400">
    <property type="component" value="Unassembled WGS sequence"/>
</dbReference>
<evidence type="ECO:0000256" key="3">
    <source>
        <dbReference type="ARBA" id="ARBA00022833"/>
    </source>
</evidence>
<accession>A0ABD3PE41</accession>
<feature type="domain" description="MYND-type" evidence="5">
    <location>
        <begin position="10"/>
        <end position="53"/>
    </location>
</feature>
<dbReference type="Gene3D" id="6.10.140.2220">
    <property type="match status" value="1"/>
</dbReference>
<dbReference type="InterPro" id="IPR002893">
    <property type="entry name" value="Znf_MYND"/>
</dbReference>
<name>A0ABD3PE41_9STRA</name>
<dbReference type="GO" id="GO:0008270">
    <property type="term" value="F:zinc ion binding"/>
    <property type="evidence" value="ECO:0007669"/>
    <property type="project" value="UniProtKB-KW"/>
</dbReference>